<proteinExistence type="predicted"/>
<dbReference type="AlphaFoldDB" id="A0AAN6V1D9"/>
<evidence type="ECO:0000256" key="1">
    <source>
        <dbReference type="SAM" id="MobiDB-lite"/>
    </source>
</evidence>
<reference evidence="3" key="2">
    <citation type="submission" date="2023-05" db="EMBL/GenBank/DDBJ databases">
        <authorList>
            <consortium name="Lawrence Berkeley National Laboratory"/>
            <person name="Steindorff A."/>
            <person name="Hensen N."/>
            <person name="Bonometti L."/>
            <person name="Westerberg I."/>
            <person name="Brannstrom I.O."/>
            <person name="Guillou S."/>
            <person name="Cros-Aarteil S."/>
            <person name="Calhoun S."/>
            <person name="Haridas S."/>
            <person name="Kuo A."/>
            <person name="Mondo S."/>
            <person name="Pangilinan J."/>
            <person name="Riley R."/>
            <person name="Labutti K."/>
            <person name="Andreopoulos B."/>
            <person name="Lipzen A."/>
            <person name="Chen C."/>
            <person name="Yanf M."/>
            <person name="Daum C."/>
            <person name="Ng V."/>
            <person name="Clum A."/>
            <person name="Ohm R."/>
            <person name="Martin F."/>
            <person name="Silar P."/>
            <person name="Natvig D."/>
            <person name="Lalanne C."/>
            <person name="Gautier V."/>
            <person name="Ament-Velasquez S.L."/>
            <person name="Kruys A."/>
            <person name="Hutchinson M.I."/>
            <person name="Powell A.J."/>
            <person name="Barry K."/>
            <person name="Miller A.N."/>
            <person name="Grigoriev I.V."/>
            <person name="Debuchy R."/>
            <person name="Gladieux P."/>
            <person name="Thoren M.H."/>
            <person name="Johannesson H."/>
        </authorList>
    </citation>
    <scope>NUCLEOTIDE SEQUENCE</scope>
    <source>
        <strain evidence="3">CBS 141.50</strain>
    </source>
</reference>
<feature type="region of interest" description="Disordered" evidence="1">
    <location>
        <begin position="1"/>
        <end position="97"/>
    </location>
</feature>
<evidence type="ECO:0000259" key="2">
    <source>
        <dbReference type="Pfam" id="PF20516"/>
    </source>
</evidence>
<feature type="compositionally biased region" description="Basic and acidic residues" evidence="1">
    <location>
        <begin position="172"/>
        <end position="185"/>
    </location>
</feature>
<gene>
    <name evidence="3" type="ORF">C8A04DRAFT_38063</name>
</gene>
<feature type="region of interest" description="Disordered" evidence="1">
    <location>
        <begin position="172"/>
        <end position="220"/>
    </location>
</feature>
<dbReference type="InterPro" id="IPR046797">
    <property type="entry name" value="PDDEXK_12"/>
</dbReference>
<dbReference type="RefSeq" id="XP_062636040.1">
    <property type="nucleotide sequence ID" value="XM_062784098.1"/>
</dbReference>
<reference evidence="3" key="1">
    <citation type="journal article" date="2023" name="Mol. Phylogenet. Evol.">
        <title>Genome-scale phylogeny and comparative genomics of the fungal order Sordariales.</title>
        <authorList>
            <person name="Hensen N."/>
            <person name="Bonometti L."/>
            <person name="Westerberg I."/>
            <person name="Brannstrom I.O."/>
            <person name="Guillou S."/>
            <person name="Cros-Aarteil S."/>
            <person name="Calhoun S."/>
            <person name="Haridas S."/>
            <person name="Kuo A."/>
            <person name="Mondo S."/>
            <person name="Pangilinan J."/>
            <person name="Riley R."/>
            <person name="LaButti K."/>
            <person name="Andreopoulos B."/>
            <person name="Lipzen A."/>
            <person name="Chen C."/>
            <person name="Yan M."/>
            <person name="Daum C."/>
            <person name="Ng V."/>
            <person name="Clum A."/>
            <person name="Steindorff A."/>
            <person name="Ohm R.A."/>
            <person name="Martin F."/>
            <person name="Silar P."/>
            <person name="Natvig D.O."/>
            <person name="Lalanne C."/>
            <person name="Gautier V."/>
            <person name="Ament-Velasquez S.L."/>
            <person name="Kruys A."/>
            <person name="Hutchinson M.I."/>
            <person name="Powell A.J."/>
            <person name="Barry K."/>
            <person name="Miller A.N."/>
            <person name="Grigoriev I.V."/>
            <person name="Debuchy R."/>
            <person name="Gladieux P."/>
            <person name="Hiltunen Thoren M."/>
            <person name="Johannesson H."/>
        </authorList>
    </citation>
    <scope>NUCLEOTIDE SEQUENCE</scope>
    <source>
        <strain evidence="3">CBS 141.50</strain>
    </source>
</reference>
<evidence type="ECO:0000313" key="4">
    <source>
        <dbReference type="Proteomes" id="UP001302676"/>
    </source>
</evidence>
<feature type="compositionally biased region" description="Acidic residues" evidence="1">
    <location>
        <begin position="186"/>
        <end position="202"/>
    </location>
</feature>
<dbReference type="Proteomes" id="UP001302676">
    <property type="component" value="Unassembled WGS sequence"/>
</dbReference>
<feature type="domain" description="PD-(D/E)XK nuclease-like" evidence="2">
    <location>
        <begin position="195"/>
        <end position="436"/>
    </location>
</feature>
<comment type="caution">
    <text evidence="3">The sequence shown here is derived from an EMBL/GenBank/DDBJ whole genome shotgun (WGS) entry which is preliminary data.</text>
</comment>
<feature type="compositionally biased region" description="Polar residues" evidence="1">
    <location>
        <begin position="1"/>
        <end position="28"/>
    </location>
</feature>
<feature type="compositionally biased region" description="Polar residues" evidence="1">
    <location>
        <begin position="72"/>
        <end position="96"/>
    </location>
</feature>
<dbReference type="GeneID" id="87820711"/>
<feature type="compositionally biased region" description="Basic residues" evidence="1">
    <location>
        <begin position="54"/>
        <end position="66"/>
    </location>
</feature>
<evidence type="ECO:0000313" key="3">
    <source>
        <dbReference type="EMBL" id="KAK4142669.1"/>
    </source>
</evidence>
<dbReference type="Pfam" id="PF20516">
    <property type="entry name" value="PDDEXK_12"/>
    <property type="match status" value="1"/>
</dbReference>
<organism evidence="3 4">
    <name type="scientific">Dichotomopilus funicola</name>
    <dbReference type="NCBI Taxonomy" id="1934379"/>
    <lineage>
        <taxon>Eukaryota</taxon>
        <taxon>Fungi</taxon>
        <taxon>Dikarya</taxon>
        <taxon>Ascomycota</taxon>
        <taxon>Pezizomycotina</taxon>
        <taxon>Sordariomycetes</taxon>
        <taxon>Sordariomycetidae</taxon>
        <taxon>Sordariales</taxon>
        <taxon>Chaetomiaceae</taxon>
        <taxon>Dichotomopilus</taxon>
    </lineage>
</organism>
<accession>A0AAN6V1D9</accession>
<keyword evidence="4" id="KW-1185">Reference proteome</keyword>
<feature type="compositionally biased region" description="Polar residues" evidence="1">
    <location>
        <begin position="40"/>
        <end position="50"/>
    </location>
</feature>
<sequence length="453" mass="50598">MNCQTQQHDSCPKRQNTSGDTIRSSPQPESGADWFLEQWLQDTTSLDPNCSTTTKRRRRRKSHTSRTSRASGVSNSTAQRSGSRSTSPAKTTTALSNLDKPVRFPAMAENALSQLSVDVRGLYKRVRNITVHHEAFMPLSIREDIDSAAGCRHRKTWFYRDAGIAEVGSRRLDRDNDHDDHMDGNHDDDDGDDDDDDDDDDDKPPGPSYPERRQRRQPSPRMAALTELDMLVDLIAAANSCRVLGRQEATWNMEVHNPLFRPALDRPDCAHVLVEAVTHASIAPPFLPRWKQPAVALDGTEARSETVDSKRLDFVLALFVDPGFPREQYGWPGRQRETDSELAEGIREAVAGMPISLGVNQLAYAPLRYSPIAIGVESKTGMSNLEEGRRQLGVCTAAWHRRMHALMEQRTHMQGKNIVTLPLLHIVEHEWRLSFAVDAGDAIATLGPSPVCT</sequence>
<dbReference type="EMBL" id="MU853594">
    <property type="protein sequence ID" value="KAK4142669.1"/>
    <property type="molecule type" value="Genomic_DNA"/>
</dbReference>
<name>A0AAN6V1D9_9PEZI</name>
<protein>
    <recommendedName>
        <fullName evidence="2">PD-(D/E)XK nuclease-like domain-containing protein</fullName>
    </recommendedName>
</protein>